<dbReference type="PDBsum" id="6IIY"/>
<evidence type="ECO:0000313" key="5">
    <source>
        <dbReference type="EMBL" id="TWG09477.1"/>
    </source>
</evidence>
<evidence type="ECO:0007829" key="12">
    <source>
        <dbReference type="PDB" id="6IIY"/>
    </source>
</evidence>
<dbReference type="RefSeq" id="WP_122978330.1">
    <property type="nucleotide sequence ID" value="NZ_BOMX01000170.1"/>
</dbReference>
<dbReference type="AlphaFoldDB" id="Q6ZZJ1"/>
<accession>Q6ZZJ1</accession>
<dbReference type="PDBsum" id="2X9L"/>
<keyword evidence="4" id="KW-0012">Acyltransferase</keyword>
<dbReference type="PDB" id="3DFM">
    <property type="method" value="X-ray"/>
    <property type="resolution" value="2.01 A"/>
    <property type="chains" value="A=1-273"/>
</dbReference>
<feature type="binding site" evidence="7 9">
    <location>
        <position position="16"/>
    </location>
    <ligand>
        <name>Zn(2+)</name>
        <dbReference type="ChEBI" id="CHEBI:29105"/>
        <label>1</label>
    </ligand>
</feature>
<organism evidence="4">
    <name type="scientific">Actinoplanes teichomyceticus</name>
    <dbReference type="NCBI Taxonomy" id="1867"/>
    <lineage>
        <taxon>Bacteria</taxon>
        <taxon>Bacillati</taxon>
        <taxon>Actinomycetota</taxon>
        <taxon>Actinomycetes</taxon>
        <taxon>Micromonosporales</taxon>
        <taxon>Micromonosporaceae</taxon>
        <taxon>Actinoplanes</taxon>
    </lineage>
</organism>
<evidence type="ECO:0000256" key="1">
    <source>
        <dbReference type="ARBA" id="ARBA00022833"/>
    </source>
</evidence>
<reference evidence="5 6" key="6">
    <citation type="submission" date="2019-06" db="EMBL/GenBank/DDBJ databases">
        <title>Sequencing the genomes of 1000 actinobacteria strains.</title>
        <authorList>
            <person name="Klenk H.-P."/>
        </authorList>
    </citation>
    <scope>NUCLEOTIDE SEQUENCE [LARGE SCALE GENOMIC DNA]</scope>
    <source>
        <strain evidence="5 6">DSM 43866</strain>
    </source>
</reference>
<feature type="region of interest" description="Disordered" evidence="2">
    <location>
        <begin position="252"/>
        <end position="273"/>
    </location>
</feature>
<dbReference type="EMBL" id="AJ632270">
    <property type="protein sequence ID" value="CAG15014.1"/>
    <property type="molecule type" value="Genomic_DNA"/>
</dbReference>
<feature type="binding site" evidence="11">
    <location>
        <position position="124"/>
    </location>
    <ligand>
        <name>Zn(2+)</name>
        <dbReference type="ChEBI" id="CHEBI:29105"/>
        <label>4</label>
    </ligand>
</feature>
<keyword evidence="7 8" id="KW-0002">3D-structure</keyword>
<feature type="binding site" evidence="7 9">
    <location>
        <position position="19"/>
    </location>
    <ligand>
        <name>Zn(2+)</name>
        <dbReference type="ChEBI" id="CHEBI:29105"/>
        <label>1</label>
    </ligand>
</feature>
<evidence type="ECO:0007829" key="7">
    <source>
        <dbReference type="PDB" id="2X9L"/>
    </source>
</evidence>
<proteinExistence type="evidence at protein level"/>
<dbReference type="EMBL" id="VIWY01000008">
    <property type="protein sequence ID" value="TWG09477.1"/>
    <property type="molecule type" value="Genomic_DNA"/>
</dbReference>
<feature type="binding site" evidence="11">
    <location>
        <position position="163"/>
    </location>
    <ligand>
        <name>Zn(2+)</name>
        <dbReference type="ChEBI" id="CHEBI:29105"/>
        <label>2</label>
    </ligand>
</feature>
<sequence length="273" mass="30067">MPHDPGATRLLAISPHLDDAVLSFGAGLAQAAQDGANVLVYTVFAGAAQPPYSPAAQRMHTIWGLAPDDDAVLYRRKEDIAALDHLRVAHRHGRFLDSIYRKLPDGRWLTAHVEGRQKLAVNDHSPDSDHDLVGEVADDIRSIIDEFDPTLVVTCAAIGEHPDHEATRDAALFATHEKNVPVRLWEDLPYAVFKSGAVELPQGFRLGSADVSSVKPEMRSQKFQAVERYSSQMVLLNGSENNLFDRLDEHARQNAPHGGYGETTWPVVRSDDS</sequence>
<dbReference type="PDBsum" id="2XAD"/>
<feature type="binding site" evidence="11">
    <location>
        <position position="97"/>
    </location>
    <ligand>
        <name>Zn(2+)</name>
        <dbReference type="ChEBI" id="CHEBI:29105"/>
        <label>2</label>
    </ligand>
</feature>
<feature type="binding site" evidence="11">
    <location>
        <position position="90"/>
    </location>
    <ligand>
        <name>Zn(2+)</name>
        <dbReference type="ChEBI" id="CHEBI:29105"/>
        <label>3</label>
    </ligand>
</feature>
<dbReference type="SMR" id="Q6ZZJ1"/>
<dbReference type="GO" id="GO:0046872">
    <property type="term" value="F:metal ion binding"/>
    <property type="evidence" value="ECO:0007669"/>
    <property type="project" value="UniProtKB-KW"/>
</dbReference>
<reference evidence="7 8" key="4">
    <citation type="journal article" date="2011" name="Mol. Biosyst.">
        <title>Regioselective deacetylation based on teicoplanin-complexed Orf2* crystal structures.</title>
        <authorList>
            <person name="Chan H.C."/>
            <person name="Huang Y.T."/>
            <person name="Lyu S.Y."/>
            <person name="Huang C.J."/>
            <person name="Li Y.S."/>
            <person name="Liu Y.C."/>
            <person name="Chou C.C."/>
            <person name="Tsai M.D."/>
            <person name="Li T.L."/>
        </authorList>
    </citation>
    <scope>X-RAY CRYSTALLOGRAPHY (1.70 ANGSTROMS) IN COMPLEX WITH ZN(2+)</scope>
</reference>
<dbReference type="PANTHER" id="PTHR12993">
    <property type="entry name" value="N-ACETYLGLUCOSAMINYL-PHOSPHATIDYLINOSITOL DE-N-ACETYLASE-RELATED"/>
    <property type="match status" value="1"/>
</dbReference>
<keyword evidence="1 7" id="KW-0862">Zinc</keyword>
<dbReference type="PDB" id="2XAD">
    <property type="method" value="X-ray"/>
    <property type="resolution" value="1.70 A"/>
    <property type="chains" value="A/B/C/D=1-273"/>
</dbReference>
<dbReference type="InterPro" id="IPR024078">
    <property type="entry name" value="LmbE-like_dom_sf"/>
</dbReference>
<reference evidence="4" key="1">
    <citation type="journal article" date="2004" name="Chem. Biol.">
        <title>Biosynthetic gene cluster of the glycopeptide antibiotic teicoplanin: characterization of two glycosyltransferases and the key acyltransferase.</title>
        <authorList>
            <person name="Li T.L."/>
            <person name="Huang F."/>
            <person name="Haydock S.F."/>
            <person name="Mironenko T."/>
            <person name="Leadlay P.F."/>
            <person name="Spencer J.B."/>
        </authorList>
    </citation>
    <scope>NUCLEOTIDE SEQUENCE</scope>
</reference>
<dbReference type="GO" id="GO:0016811">
    <property type="term" value="F:hydrolase activity, acting on carbon-nitrogen (but not peptide) bonds, in linear amides"/>
    <property type="evidence" value="ECO:0007669"/>
    <property type="project" value="TreeGrafter"/>
</dbReference>
<keyword evidence="7 9" id="KW-0479">Metal-binding</keyword>
<evidence type="ECO:0007829" key="11">
    <source>
        <dbReference type="PDB" id="3DFM"/>
    </source>
</evidence>
<dbReference type="PDB" id="2X9L">
    <property type="method" value="X-ray"/>
    <property type="resolution" value="1.73 A"/>
    <property type="chains" value="A=1-273"/>
</dbReference>
<reference evidence="3" key="2">
    <citation type="journal article" date="2004" name="Microbiology">
        <title>Organization of the teicoplanin gene cluster in Actinoplanes teichomyceticus.</title>
        <authorList>
            <person name="Sosio M."/>
            <person name="Kloosterman H."/>
            <person name="Bianchi A."/>
            <person name="de Vreugd P."/>
            <person name="Dijkhuizen L."/>
            <person name="Donadio S."/>
        </authorList>
    </citation>
    <scope>NUCLEOTIDE SEQUENCE</scope>
    <source>
        <strain evidence="3">ATCC31131</strain>
    </source>
</reference>
<protein>
    <submittedName>
        <fullName evidence="5">LmbE family N-acetylglucosaminyl deacetylase</fullName>
    </submittedName>
</protein>
<reference evidence="9 10" key="3">
    <citation type="journal article" date="2008" name="Chem. Biol.">
        <title>Crystal structures of lipoglycopeptide antibiotic deacetylases: implications for the biosynthesis of A40926 and teicoplanin.</title>
        <authorList>
            <person name="Zou Y."/>
            <person name="Brunzelle J.S."/>
            <person name="Nair S.K."/>
        </authorList>
    </citation>
    <scope>X-RAY CRYSTALLOGRAPHY (1.60 ANGSTROMS) IN COMPLEX WITH ZN(2+)</scope>
</reference>
<reference evidence="12" key="5">
    <citation type="journal article" date="2019" name="ACS Infect. Dis.">
        <title>Teicoplanin Reprogrammed with the N-Acyl-Glucosamine Pharmacophore at the Penultimate Residue of Aglycone Acquires Broad-Spectrum Antimicrobial Activities Effectively Killing Gram-Positive and -Negative Pathogens.</title>
        <authorList>
            <person name="Huang C.M."/>
            <person name="Lyu S.Y."/>
            <person name="Lin K.H."/>
            <person name="Chen C.L."/>
            <person name="Chen M.H."/>
            <person name="Shih H.W."/>
            <person name="Hsu N.S."/>
            <person name="Lo I.W."/>
            <person name="Wang Y.L."/>
            <person name="Li Y.S."/>
            <person name="Wu C.J."/>
            <person name="Li T.L."/>
        </authorList>
    </citation>
    <scope>X-RAY CRYSTALLOGRAPHY (1.29 ANGSTROMS)</scope>
</reference>
<feature type="binding site" evidence="11">
    <location>
        <position position="16"/>
    </location>
    <ligand>
        <name>Zn(2+)</name>
        <dbReference type="ChEBI" id="CHEBI:29105"/>
        <label>2</label>
    </ligand>
</feature>
<evidence type="ECO:0000313" key="6">
    <source>
        <dbReference type="Proteomes" id="UP000320239"/>
    </source>
</evidence>
<dbReference type="OrthoDB" id="4292085at2"/>
<dbReference type="Proteomes" id="UP000320239">
    <property type="component" value="Unassembled WGS sequence"/>
</dbReference>
<dbReference type="InterPro" id="IPR003737">
    <property type="entry name" value="GlcNAc_PI_deacetylase-related"/>
</dbReference>
<dbReference type="PDBsum" id="3DFK"/>
<dbReference type="Gene3D" id="3.40.50.10320">
    <property type="entry name" value="LmbE-like"/>
    <property type="match status" value="1"/>
</dbReference>
<keyword evidence="6" id="KW-1185">Reference proteome</keyword>
<dbReference type="PDB" id="3DFK">
    <property type="method" value="X-ray"/>
    <property type="resolution" value="1.80 A"/>
    <property type="chains" value="A=1-273"/>
</dbReference>
<dbReference type="GO" id="GO:0016757">
    <property type="term" value="F:glycosyltransferase activity"/>
    <property type="evidence" value="ECO:0007669"/>
    <property type="project" value="UniProtKB-KW"/>
</dbReference>
<dbReference type="PDB" id="6IIY">
    <property type="method" value="X-ray"/>
    <property type="resolution" value="1.29 A"/>
    <property type="chains" value="A=1-273"/>
</dbReference>
<dbReference type="PDBsum" id="3DFM"/>
<dbReference type="EMBL" id="AJ605139">
    <property type="protein sequence ID" value="CAE53355.1"/>
    <property type="molecule type" value="Genomic_DNA"/>
</dbReference>
<name>Q6ZZJ1_ACTTI</name>
<feature type="binding site" evidence="11">
    <location>
        <position position="129"/>
    </location>
    <ligand>
        <name>Zn(2+)</name>
        <dbReference type="ChEBI" id="CHEBI:29105"/>
        <label>4</label>
    </ligand>
</feature>
<evidence type="ECO:0007829" key="10">
    <source>
        <dbReference type="PDB" id="3DFK"/>
    </source>
</evidence>
<dbReference type="GO" id="GO:0016746">
    <property type="term" value="F:acyltransferase activity"/>
    <property type="evidence" value="ECO:0007669"/>
    <property type="project" value="UniProtKB-KW"/>
</dbReference>
<dbReference type="SUPFAM" id="SSF102588">
    <property type="entry name" value="LmbE-like"/>
    <property type="match status" value="1"/>
</dbReference>
<evidence type="ECO:0007829" key="8">
    <source>
        <dbReference type="PDB" id="2XAD"/>
    </source>
</evidence>
<evidence type="ECO:0000313" key="3">
    <source>
        <dbReference type="EMBL" id="CAE53355.1"/>
    </source>
</evidence>
<feature type="binding site" evidence="11">
    <location>
        <position position="186"/>
    </location>
    <ligand>
        <name>Zn(2+)</name>
        <dbReference type="ChEBI" id="CHEBI:29105"/>
        <label>5</label>
    </ligand>
</feature>
<dbReference type="PDB" id="3DFF">
    <property type="method" value="X-ray"/>
    <property type="resolution" value="1.60 A"/>
    <property type="chains" value="A=1-273"/>
</dbReference>
<dbReference type="Pfam" id="PF02585">
    <property type="entry name" value="PIG-L"/>
    <property type="match status" value="1"/>
</dbReference>
<keyword evidence="4" id="KW-0436">Ligase</keyword>
<gene>
    <name evidence="3" type="primary">tcp14</name>
    <name evidence="5" type="ORF">FHX34_108192</name>
</gene>
<dbReference type="PDBsum" id="3DFF"/>
<dbReference type="GO" id="GO:0016874">
    <property type="term" value="F:ligase activity"/>
    <property type="evidence" value="ECO:0007669"/>
    <property type="project" value="UniProtKB-KW"/>
</dbReference>
<evidence type="ECO:0007829" key="9">
    <source>
        <dbReference type="PDB" id="3DFF"/>
    </source>
</evidence>
<dbReference type="DrugBank" id="DB03600">
    <property type="generic name" value="Capric acid"/>
</dbReference>
<feature type="binding site" evidence="7 9">
    <location>
        <position position="164"/>
    </location>
    <ligand>
        <name>Zn(2+)</name>
        <dbReference type="ChEBI" id="CHEBI:29105"/>
        <label>1</label>
    </ligand>
</feature>
<dbReference type="GO" id="GO:0016137">
    <property type="term" value="P:glycoside metabolic process"/>
    <property type="evidence" value="ECO:0007669"/>
    <property type="project" value="UniProtKB-ARBA"/>
</dbReference>
<dbReference type="PANTHER" id="PTHR12993:SF29">
    <property type="entry name" value="BLR3841 PROTEIN"/>
    <property type="match status" value="1"/>
</dbReference>
<feature type="binding site" evidence="11">
    <location>
        <position position="250"/>
    </location>
    <ligand>
        <name>Zn(2+)</name>
        <dbReference type="ChEBI" id="CHEBI:29105"/>
        <label>5</label>
    </ligand>
</feature>
<evidence type="ECO:0000313" key="4">
    <source>
        <dbReference type="EMBL" id="CAG15014.1"/>
    </source>
</evidence>
<keyword evidence="3" id="KW-0328">Glycosyltransferase</keyword>
<evidence type="ECO:0000256" key="2">
    <source>
        <dbReference type="SAM" id="MobiDB-lite"/>
    </source>
</evidence>
<keyword evidence="3" id="KW-0808">Transferase</keyword>